<protein>
    <submittedName>
        <fullName evidence="2">Uncharacterized protein</fullName>
    </submittedName>
</protein>
<accession>A0A0H2RQZ5</accession>
<proteinExistence type="predicted"/>
<gene>
    <name evidence="2" type="ORF">SCHPADRAFT_656886</name>
</gene>
<name>A0A0H2RQZ5_9AGAM</name>
<dbReference type="Proteomes" id="UP000053477">
    <property type="component" value="Unassembled WGS sequence"/>
</dbReference>
<evidence type="ECO:0000313" key="3">
    <source>
        <dbReference type="Proteomes" id="UP000053477"/>
    </source>
</evidence>
<dbReference type="AlphaFoldDB" id="A0A0H2RQZ5"/>
<keyword evidence="3" id="KW-1185">Reference proteome</keyword>
<reference evidence="2 3" key="1">
    <citation type="submission" date="2015-04" db="EMBL/GenBank/DDBJ databases">
        <title>Complete genome sequence of Schizopora paradoxa KUC8140, a cosmopolitan wood degrader in East Asia.</title>
        <authorList>
            <consortium name="DOE Joint Genome Institute"/>
            <person name="Min B."/>
            <person name="Park H."/>
            <person name="Jang Y."/>
            <person name="Kim J.-J."/>
            <person name="Kim K.H."/>
            <person name="Pangilinan J."/>
            <person name="Lipzen A."/>
            <person name="Riley R."/>
            <person name="Grigoriev I.V."/>
            <person name="Spatafora J.W."/>
            <person name="Choi I.-G."/>
        </authorList>
    </citation>
    <scope>NUCLEOTIDE SEQUENCE [LARGE SCALE GENOMIC DNA]</scope>
    <source>
        <strain evidence="2 3">KUC8140</strain>
    </source>
</reference>
<evidence type="ECO:0000256" key="1">
    <source>
        <dbReference type="SAM" id="MobiDB-lite"/>
    </source>
</evidence>
<dbReference type="OrthoDB" id="3054074at2759"/>
<sequence length="219" mass="24628">MSHNYRTPLIRTDTSSSVSTNATAPNQPGPGRLVGRLFDRLGKRIESLLNKRASNLGTGPVPVAQEIRSLRRHRELTLLERYSMPPRKLSEGEAKTLKKLCNKLVKYVRSEVLSTQISALEEVTALAMDDLVIRAVFAECRLEYFEPKYTEPNLLLSTTKALCSIKDTATHELWSTIILRPKLELDWQTIGRSFRDPDSSFIAARHLSNLLQLAIADGI</sequence>
<feature type="compositionally biased region" description="Polar residues" evidence="1">
    <location>
        <begin position="12"/>
        <end position="26"/>
    </location>
</feature>
<feature type="region of interest" description="Disordered" evidence="1">
    <location>
        <begin position="1"/>
        <end position="32"/>
    </location>
</feature>
<organism evidence="2 3">
    <name type="scientific">Schizopora paradoxa</name>
    <dbReference type="NCBI Taxonomy" id="27342"/>
    <lineage>
        <taxon>Eukaryota</taxon>
        <taxon>Fungi</taxon>
        <taxon>Dikarya</taxon>
        <taxon>Basidiomycota</taxon>
        <taxon>Agaricomycotina</taxon>
        <taxon>Agaricomycetes</taxon>
        <taxon>Hymenochaetales</taxon>
        <taxon>Schizoporaceae</taxon>
        <taxon>Schizopora</taxon>
    </lineage>
</organism>
<dbReference type="InParanoid" id="A0A0H2RQZ5"/>
<evidence type="ECO:0000313" key="2">
    <source>
        <dbReference type="EMBL" id="KLO07246.1"/>
    </source>
</evidence>
<dbReference type="EMBL" id="KQ086151">
    <property type="protein sequence ID" value="KLO07246.1"/>
    <property type="molecule type" value="Genomic_DNA"/>
</dbReference>